<dbReference type="AlphaFoldDB" id="A0A832UUT1"/>
<dbReference type="InterPro" id="IPR007355">
    <property type="entry name" value="DUF424"/>
</dbReference>
<dbReference type="EMBL" id="DVAB01000008">
    <property type="protein sequence ID" value="HIK00085.1"/>
    <property type="molecule type" value="Genomic_DNA"/>
</dbReference>
<sequence>MISYKEYKHGKTDLLIAACDSDLLGKTFHDSEKGLKLEVKKDFYGGSEISAEEFGKQLKKATIANLVGEKTISKAIDLGLVATSSVLKIQGVPHVQIVRGL</sequence>
<gene>
    <name evidence="1" type="ORF">H1016_00915</name>
</gene>
<dbReference type="Gene3D" id="3.30.1860.10">
    <property type="entry name" value="uncharacterized conserved protein from methanopyrus kandleri domain like"/>
    <property type="match status" value="1"/>
</dbReference>
<reference evidence="1 2" key="1">
    <citation type="journal article" name="Nat. Commun.">
        <title>Undinarchaeota illuminate DPANN phylogeny and the impact of gene transfer on archaeal evolution.</title>
        <authorList>
            <person name="Dombrowski N."/>
            <person name="Williams T.A."/>
            <person name="Sun J."/>
            <person name="Woodcroft B.J."/>
            <person name="Lee J.H."/>
            <person name="Minh B.Q."/>
            <person name="Rinke C."/>
            <person name="Spang A."/>
        </authorList>
    </citation>
    <scope>NUCLEOTIDE SEQUENCE [LARGE SCALE GENOMIC DNA]</scope>
    <source>
        <strain evidence="1">MAG_bin1129</strain>
    </source>
</reference>
<organism evidence="1 2">
    <name type="scientific">Candidatus Naiadarchaeum limnaeum</name>
    <dbReference type="NCBI Taxonomy" id="2756139"/>
    <lineage>
        <taxon>Archaea</taxon>
        <taxon>Candidatus Undinarchaeota</taxon>
        <taxon>Candidatus Undinarchaeia</taxon>
        <taxon>Candidatus Naiadarchaeales</taxon>
        <taxon>Candidatus Naiadarchaeaceae</taxon>
        <taxon>Candidatus Naiadarchaeum</taxon>
    </lineage>
</organism>
<dbReference type="Proteomes" id="UP000646946">
    <property type="component" value="Unassembled WGS sequence"/>
</dbReference>
<dbReference type="Pfam" id="PF04242">
    <property type="entry name" value="DUF424"/>
    <property type="match status" value="1"/>
</dbReference>
<comment type="caution">
    <text evidence="1">The sequence shown here is derived from an EMBL/GenBank/DDBJ whole genome shotgun (WGS) entry which is preliminary data.</text>
</comment>
<accession>A0A832UUT1</accession>
<name>A0A832UUT1_9ARCH</name>
<evidence type="ECO:0000313" key="2">
    <source>
        <dbReference type="Proteomes" id="UP000646946"/>
    </source>
</evidence>
<proteinExistence type="predicted"/>
<keyword evidence="2" id="KW-1185">Reference proteome</keyword>
<protein>
    <submittedName>
        <fullName evidence="1">DUF424 family protein</fullName>
    </submittedName>
</protein>
<evidence type="ECO:0000313" key="1">
    <source>
        <dbReference type="EMBL" id="HIK00085.1"/>
    </source>
</evidence>